<dbReference type="Proteomes" id="UP000623467">
    <property type="component" value="Unassembled WGS sequence"/>
</dbReference>
<organism evidence="1 2">
    <name type="scientific">Mycena sanguinolenta</name>
    <dbReference type="NCBI Taxonomy" id="230812"/>
    <lineage>
        <taxon>Eukaryota</taxon>
        <taxon>Fungi</taxon>
        <taxon>Dikarya</taxon>
        <taxon>Basidiomycota</taxon>
        <taxon>Agaricomycotina</taxon>
        <taxon>Agaricomycetes</taxon>
        <taxon>Agaricomycetidae</taxon>
        <taxon>Agaricales</taxon>
        <taxon>Marasmiineae</taxon>
        <taxon>Mycenaceae</taxon>
        <taxon>Mycena</taxon>
    </lineage>
</organism>
<dbReference type="AlphaFoldDB" id="A0A8H6XSL6"/>
<evidence type="ECO:0000313" key="2">
    <source>
        <dbReference type="Proteomes" id="UP000623467"/>
    </source>
</evidence>
<keyword evidence="2" id="KW-1185">Reference proteome</keyword>
<evidence type="ECO:0000313" key="1">
    <source>
        <dbReference type="EMBL" id="KAF7346472.1"/>
    </source>
</evidence>
<gene>
    <name evidence="1" type="ORF">MSAN_01875200</name>
</gene>
<sequence length="159" mass="18258">MLLPFPQLQMFSSFFTPSEGIFSPWPGSLDTIEAMPWSDAFKRKGASWRRMLVSQPPVQTMTIEKISFQLGRRRAVLENLSLRMGVLYDLVVPFINDNKVAFRVHWDGKSELGGDLKLSVFHGLSRTRDMNSAVDSRFRCDGEKPVEIPFGEWELETWS</sequence>
<dbReference type="EMBL" id="JACAZH010000019">
    <property type="protein sequence ID" value="KAF7346472.1"/>
    <property type="molecule type" value="Genomic_DNA"/>
</dbReference>
<protein>
    <submittedName>
        <fullName evidence="1">Uncharacterized protein</fullName>
    </submittedName>
</protein>
<proteinExistence type="predicted"/>
<dbReference type="OrthoDB" id="2949637at2759"/>
<reference evidence="1" key="1">
    <citation type="submission" date="2020-05" db="EMBL/GenBank/DDBJ databases">
        <title>Mycena genomes resolve the evolution of fungal bioluminescence.</title>
        <authorList>
            <person name="Tsai I.J."/>
        </authorList>
    </citation>
    <scope>NUCLEOTIDE SEQUENCE</scope>
    <source>
        <strain evidence="1">160909Yilan</strain>
    </source>
</reference>
<name>A0A8H6XSL6_9AGAR</name>
<comment type="caution">
    <text evidence="1">The sequence shown here is derived from an EMBL/GenBank/DDBJ whole genome shotgun (WGS) entry which is preliminary data.</text>
</comment>
<accession>A0A8H6XSL6</accession>